<dbReference type="EMBL" id="JH000136">
    <property type="protein sequence ID" value="EGV92416.1"/>
    <property type="molecule type" value="Genomic_DNA"/>
</dbReference>
<gene>
    <name evidence="1" type="ORF">I79_005019</name>
</gene>
<evidence type="ECO:0000313" key="1">
    <source>
        <dbReference type="EMBL" id="EGV92416.1"/>
    </source>
</evidence>
<accession>G3H424</accession>
<dbReference type="AlphaFoldDB" id="G3H424"/>
<protein>
    <submittedName>
        <fullName evidence="1">Uncharacterized protein</fullName>
    </submittedName>
</protein>
<sequence>MPERDRRGRRTRVGLQVVVSCNVGPLTIRQNSQYVLGPGPYPQTPNMYFNGVYCSKYEKANLWLHV</sequence>
<proteinExistence type="predicted"/>
<organism evidence="1 2">
    <name type="scientific">Cricetulus griseus</name>
    <name type="common">Chinese hamster</name>
    <name type="synonym">Cricetulus barabensis griseus</name>
    <dbReference type="NCBI Taxonomy" id="10029"/>
    <lineage>
        <taxon>Eukaryota</taxon>
        <taxon>Metazoa</taxon>
        <taxon>Chordata</taxon>
        <taxon>Craniata</taxon>
        <taxon>Vertebrata</taxon>
        <taxon>Euteleostomi</taxon>
        <taxon>Mammalia</taxon>
        <taxon>Eutheria</taxon>
        <taxon>Euarchontoglires</taxon>
        <taxon>Glires</taxon>
        <taxon>Rodentia</taxon>
        <taxon>Myomorpha</taxon>
        <taxon>Muroidea</taxon>
        <taxon>Cricetidae</taxon>
        <taxon>Cricetinae</taxon>
        <taxon>Cricetulus</taxon>
    </lineage>
</organism>
<reference evidence="2" key="1">
    <citation type="journal article" date="2011" name="Nat. Biotechnol.">
        <title>The genomic sequence of the Chinese hamster ovary (CHO)-K1 cell line.</title>
        <authorList>
            <person name="Xu X."/>
            <person name="Nagarajan H."/>
            <person name="Lewis N.E."/>
            <person name="Pan S."/>
            <person name="Cai Z."/>
            <person name="Liu X."/>
            <person name="Chen W."/>
            <person name="Xie M."/>
            <person name="Wang W."/>
            <person name="Hammond S."/>
            <person name="Andersen M.R."/>
            <person name="Neff N."/>
            <person name="Passarelli B."/>
            <person name="Koh W."/>
            <person name="Fan H.C."/>
            <person name="Wang J."/>
            <person name="Gui Y."/>
            <person name="Lee K.H."/>
            <person name="Betenbaugh M.J."/>
            <person name="Quake S.R."/>
            <person name="Famili I."/>
            <person name="Palsson B.O."/>
            <person name="Wang J."/>
        </authorList>
    </citation>
    <scope>NUCLEOTIDE SEQUENCE [LARGE SCALE GENOMIC DNA]</scope>
    <source>
        <strain evidence="2">CHO K1 cell line</strain>
    </source>
</reference>
<name>G3H424_CRIGR</name>
<dbReference type="InParanoid" id="G3H424"/>
<evidence type="ECO:0000313" key="2">
    <source>
        <dbReference type="Proteomes" id="UP000001075"/>
    </source>
</evidence>
<dbReference type="Proteomes" id="UP000001075">
    <property type="component" value="Unassembled WGS sequence"/>
</dbReference>